<reference evidence="13 14" key="1">
    <citation type="journal article" date="2016" name="Nat. Commun.">
        <title>Thousands of microbial genomes shed light on interconnected biogeochemical processes in an aquifer system.</title>
        <authorList>
            <person name="Anantharaman K."/>
            <person name="Brown C.T."/>
            <person name="Hug L.A."/>
            <person name="Sharon I."/>
            <person name="Castelle C.J."/>
            <person name="Probst A.J."/>
            <person name="Thomas B.C."/>
            <person name="Singh A."/>
            <person name="Wilkins M.J."/>
            <person name="Karaoz U."/>
            <person name="Brodie E.L."/>
            <person name="Williams K.H."/>
            <person name="Hubbard S.S."/>
            <person name="Banfield J.F."/>
        </authorList>
    </citation>
    <scope>NUCLEOTIDE SEQUENCE [LARGE SCALE GENOMIC DNA]</scope>
</reference>
<comment type="subcellular location">
    <subcellularLocation>
        <location evidence="1">Cytoplasm</location>
    </subcellularLocation>
</comment>
<dbReference type="Gene3D" id="3.90.870.10">
    <property type="entry name" value="DHBP synthase"/>
    <property type="match status" value="1"/>
</dbReference>
<keyword evidence="7" id="KW-0548">Nucleotidyltransferase</keyword>
<dbReference type="PANTHER" id="PTHR17490:SF16">
    <property type="entry name" value="THREONYLCARBAMOYL-AMP SYNTHASE"/>
    <property type="match status" value="1"/>
</dbReference>
<dbReference type="GO" id="GO:0005737">
    <property type="term" value="C:cytoplasm"/>
    <property type="evidence" value="ECO:0007669"/>
    <property type="project" value="UniProtKB-SubCell"/>
</dbReference>
<evidence type="ECO:0000256" key="6">
    <source>
        <dbReference type="ARBA" id="ARBA00022694"/>
    </source>
</evidence>
<dbReference type="GO" id="GO:0061710">
    <property type="term" value="F:L-threonylcarbamoyladenylate synthase"/>
    <property type="evidence" value="ECO:0007669"/>
    <property type="project" value="UniProtKB-EC"/>
</dbReference>
<gene>
    <name evidence="13" type="ORF">A2826_02605</name>
</gene>
<dbReference type="InterPro" id="IPR050156">
    <property type="entry name" value="TC-AMP_synthase_SUA5"/>
</dbReference>
<organism evidence="13 14">
    <name type="scientific">Candidatus Doudnabacteria bacterium RIFCSPHIGHO2_01_FULL_43_23</name>
    <dbReference type="NCBI Taxonomy" id="1817822"/>
    <lineage>
        <taxon>Bacteria</taxon>
        <taxon>Candidatus Doudnaibacteriota</taxon>
    </lineage>
</organism>
<keyword evidence="8" id="KW-0547">Nucleotide-binding</keyword>
<evidence type="ECO:0000313" key="14">
    <source>
        <dbReference type="Proteomes" id="UP000177912"/>
    </source>
</evidence>
<keyword evidence="6" id="KW-0819">tRNA processing</keyword>
<dbReference type="GO" id="GO:0006450">
    <property type="term" value="P:regulation of translational fidelity"/>
    <property type="evidence" value="ECO:0007669"/>
    <property type="project" value="TreeGrafter"/>
</dbReference>
<evidence type="ECO:0000256" key="5">
    <source>
        <dbReference type="ARBA" id="ARBA00022679"/>
    </source>
</evidence>
<evidence type="ECO:0000256" key="4">
    <source>
        <dbReference type="ARBA" id="ARBA00022490"/>
    </source>
</evidence>
<evidence type="ECO:0000256" key="10">
    <source>
        <dbReference type="ARBA" id="ARBA00029774"/>
    </source>
</evidence>
<dbReference type="Proteomes" id="UP000177912">
    <property type="component" value="Unassembled WGS sequence"/>
</dbReference>
<evidence type="ECO:0000256" key="1">
    <source>
        <dbReference type="ARBA" id="ARBA00004496"/>
    </source>
</evidence>
<proteinExistence type="inferred from homology"/>
<dbReference type="SUPFAM" id="SSF55821">
    <property type="entry name" value="YrdC/RibB"/>
    <property type="match status" value="1"/>
</dbReference>
<dbReference type="NCBIfam" id="TIGR00057">
    <property type="entry name" value="L-threonylcarbamoyladenylate synthase"/>
    <property type="match status" value="1"/>
</dbReference>
<dbReference type="EMBL" id="MFEI01000002">
    <property type="protein sequence ID" value="OGE81838.1"/>
    <property type="molecule type" value="Genomic_DNA"/>
</dbReference>
<name>A0A1F5NW01_9BACT</name>
<dbReference type="GO" id="GO:0003725">
    <property type="term" value="F:double-stranded RNA binding"/>
    <property type="evidence" value="ECO:0007669"/>
    <property type="project" value="InterPro"/>
</dbReference>
<dbReference type="GO" id="GO:0008033">
    <property type="term" value="P:tRNA processing"/>
    <property type="evidence" value="ECO:0007669"/>
    <property type="project" value="UniProtKB-KW"/>
</dbReference>
<keyword evidence="5" id="KW-0808">Transferase</keyword>
<dbReference type="GO" id="GO:0000049">
    <property type="term" value="F:tRNA binding"/>
    <property type="evidence" value="ECO:0007669"/>
    <property type="project" value="TreeGrafter"/>
</dbReference>
<sequence>MIVLKSGRKVLLDAQRVLKNSGIVVLPTDTAYGLGVDATNHSAVRKLYRLKGRSFRKPVHVIVASLAQAKKIAEFDRRAEKVFKKFLPGPLTLVLPLKSNPFPNPSHKGRGSTTWKLLSAGTGKIGVRMPKNKIAHDLVKKLGRPITATSANVSGQPGTYNISAIKKQFTHRRLKPDLILDAGSLPRVRPSTVLDLTEKRARILRQGPISLKDINLVLSS</sequence>
<accession>A0A1F5NW01</accession>
<evidence type="ECO:0000256" key="9">
    <source>
        <dbReference type="ARBA" id="ARBA00022840"/>
    </source>
</evidence>
<dbReference type="Pfam" id="PF01300">
    <property type="entry name" value="Sua5_yciO_yrdC"/>
    <property type="match status" value="1"/>
</dbReference>
<feature type="domain" description="YrdC-like" evidence="12">
    <location>
        <begin position="8"/>
        <end position="209"/>
    </location>
</feature>
<evidence type="ECO:0000313" key="13">
    <source>
        <dbReference type="EMBL" id="OGE81838.1"/>
    </source>
</evidence>
<dbReference type="STRING" id="1817822.A2826_02605"/>
<comment type="caution">
    <text evidence="13">The sequence shown here is derived from an EMBL/GenBank/DDBJ whole genome shotgun (WGS) entry which is preliminary data.</text>
</comment>
<evidence type="ECO:0000259" key="12">
    <source>
        <dbReference type="PROSITE" id="PS51163"/>
    </source>
</evidence>
<comment type="catalytic activity">
    <reaction evidence="11">
        <text>L-threonine + hydrogencarbonate + ATP = L-threonylcarbamoyladenylate + diphosphate + H2O</text>
        <dbReference type="Rhea" id="RHEA:36407"/>
        <dbReference type="ChEBI" id="CHEBI:15377"/>
        <dbReference type="ChEBI" id="CHEBI:17544"/>
        <dbReference type="ChEBI" id="CHEBI:30616"/>
        <dbReference type="ChEBI" id="CHEBI:33019"/>
        <dbReference type="ChEBI" id="CHEBI:57926"/>
        <dbReference type="ChEBI" id="CHEBI:73682"/>
        <dbReference type="EC" id="2.7.7.87"/>
    </reaction>
</comment>
<evidence type="ECO:0000256" key="2">
    <source>
        <dbReference type="ARBA" id="ARBA00007663"/>
    </source>
</evidence>
<dbReference type="AlphaFoldDB" id="A0A1F5NW01"/>
<evidence type="ECO:0000256" key="7">
    <source>
        <dbReference type="ARBA" id="ARBA00022695"/>
    </source>
</evidence>
<keyword evidence="9" id="KW-0067">ATP-binding</keyword>
<dbReference type="PROSITE" id="PS51163">
    <property type="entry name" value="YRDC"/>
    <property type="match status" value="1"/>
</dbReference>
<dbReference type="InterPro" id="IPR006070">
    <property type="entry name" value="Sua5-like_dom"/>
</dbReference>
<dbReference type="PANTHER" id="PTHR17490">
    <property type="entry name" value="SUA5"/>
    <property type="match status" value="1"/>
</dbReference>
<evidence type="ECO:0000256" key="8">
    <source>
        <dbReference type="ARBA" id="ARBA00022741"/>
    </source>
</evidence>
<comment type="similarity">
    <text evidence="2">Belongs to the SUA5 family.</text>
</comment>
<dbReference type="GO" id="GO:0005524">
    <property type="term" value="F:ATP binding"/>
    <property type="evidence" value="ECO:0007669"/>
    <property type="project" value="UniProtKB-KW"/>
</dbReference>
<evidence type="ECO:0000256" key="11">
    <source>
        <dbReference type="ARBA" id="ARBA00048366"/>
    </source>
</evidence>
<protein>
    <recommendedName>
        <fullName evidence="10">L-threonylcarbamoyladenylate synthase</fullName>
        <ecNumber evidence="3">2.7.7.87</ecNumber>
    </recommendedName>
    <alternativeName>
        <fullName evidence="10">L-threonylcarbamoyladenylate synthase</fullName>
    </alternativeName>
</protein>
<dbReference type="EC" id="2.7.7.87" evidence="3"/>
<dbReference type="InterPro" id="IPR017945">
    <property type="entry name" value="DHBP_synth_RibB-like_a/b_dom"/>
</dbReference>
<keyword evidence="4" id="KW-0963">Cytoplasm</keyword>
<evidence type="ECO:0000256" key="3">
    <source>
        <dbReference type="ARBA" id="ARBA00012584"/>
    </source>
</evidence>